<sequence length="95" mass="10435">MYVTRACACVAVPNLDQFRVPIDREDPALFDALALSRASTRDRAVTRARPAGEDDLNTCLASPPHDLEAAAVLLSARDVRQRVSRLGGRQDRQDC</sequence>
<protein>
    <submittedName>
        <fullName evidence="1">Uncharacterized protein</fullName>
    </submittedName>
</protein>
<accession>A0A1C7MDC0</accession>
<dbReference type="EMBL" id="LUGG01000005">
    <property type="protein sequence ID" value="OBZ74925.1"/>
    <property type="molecule type" value="Genomic_DNA"/>
</dbReference>
<evidence type="ECO:0000313" key="1">
    <source>
        <dbReference type="EMBL" id="OBZ74925.1"/>
    </source>
</evidence>
<organism evidence="1 2">
    <name type="scientific">Grifola frondosa</name>
    <name type="common">Maitake</name>
    <name type="synonym">Polyporus frondosus</name>
    <dbReference type="NCBI Taxonomy" id="5627"/>
    <lineage>
        <taxon>Eukaryota</taxon>
        <taxon>Fungi</taxon>
        <taxon>Dikarya</taxon>
        <taxon>Basidiomycota</taxon>
        <taxon>Agaricomycotina</taxon>
        <taxon>Agaricomycetes</taxon>
        <taxon>Polyporales</taxon>
        <taxon>Grifolaceae</taxon>
        <taxon>Grifola</taxon>
    </lineage>
</organism>
<name>A0A1C7MDC0_GRIFR</name>
<dbReference type="AlphaFoldDB" id="A0A1C7MDC0"/>
<proteinExistence type="predicted"/>
<reference evidence="1 2" key="1">
    <citation type="submission" date="2016-03" db="EMBL/GenBank/DDBJ databases">
        <title>Whole genome sequencing of Grifola frondosa 9006-11.</title>
        <authorList>
            <person name="Min B."/>
            <person name="Park H."/>
            <person name="Kim J.-G."/>
            <person name="Cho H."/>
            <person name="Oh Y.-L."/>
            <person name="Kong W.-S."/>
            <person name="Choi I.-G."/>
        </authorList>
    </citation>
    <scope>NUCLEOTIDE SEQUENCE [LARGE SCALE GENOMIC DNA]</scope>
    <source>
        <strain evidence="1 2">9006-11</strain>
    </source>
</reference>
<evidence type="ECO:0000313" key="2">
    <source>
        <dbReference type="Proteomes" id="UP000092993"/>
    </source>
</evidence>
<gene>
    <name evidence="1" type="ORF">A0H81_05184</name>
</gene>
<keyword evidence="2" id="KW-1185">Reference proteome</keyword>
<dbReference type="Proteomes" id="UP000092993">
    <property type="component" value="Unassembled WGS sequence"/>
</dbReference>
<comment type="caution">
    <text evidence="1">The sequence shown here is derived from an EMBL/GenBank/DDBJ whole genome shotgun (WGS) entry which is preliminary data.</text>
</comment>